<comment type="subcellular location">
    <subcellularLocation>
        <location evidence="2">Vacuole membrane</location>
        <topology evidence="2">Multi-pass membrane protein</topology>
    </subcellularLocation>
</comment>
<evidence type="ECO:0000256" key="6">
    <source>
        <dbReference type="ARBA" id="ARBA00022989"/>
    </source>
</evidence>
<keyword evidence="6 9" id="KW-1133">Transmembrane helix</keyword>
<keyword evidence="9" id="KW-0812">Transmembrane</keyword>
<keyword evidence="7" id="KW-0325">Glycoprotein</keyword>
<evidence type="ECO:0000313" key="11">
    <source>
        <dbReference type="EMBL" id="MED4404275.1"/>
    </source>
</evidence>
<dbReference type="PANTHER" id="PTHR12147">
    <property type="entry name" value="METALLOPEPTIDASE M28 FAMILY MEMBER"/>
    <property type="match status" value="1"/>
</dbReference>
<dbReference type="RefSeq" id="WP_328016066.1">
    <property type="nucleotide sequence ID" value="NZ_JARTFS010000041.1"/>
</dbReference>
<evidence type="ECO:0000256" key="3">
    <source>
        <dbReference type="ARBA" id="ARBA00010918"/>
    </source>
</evidence>
<evidence type="ECO:0000313" key="12">
    <source>
        <dbReference type="Proteomes" id="UP001342826"/>
    </source>
</evidence>
<organism evidence="11 12">
    <name type="scientific">Metabacillus fastidiosus</name>
    <dbReference type="NCBI Taxonomy" id="1458"/>
    <lineage>
        <taxon>Bacteria</taxon>
        <taxon>Bacillati</taxon>
        <taxon>Bacillota</taxon>
        <taxon>Bacilli</taxon>
        <taxon>Bacillales</taxon>
        <taxon>Bacillaceae</taxon>
        <taxon>Metabacillus</taxon>
    </lineage>
</organism>
<feature type="transmembrane region" description="Helical" evidence="9">
    <location>
        <begin position="21"/>
        <end position="40"/>
    </location>
</feature>
<feature type="transmembrane region" description="Helical" evidence="9">
    <location>
        <begin position="418"/>
        <end position="435"/>
    </location>
</feature>
<feature type="domain" description="Peptidase M28" evidence="10">
    <location>
        <begin position="121"/>
        <end position="309"/>
    </location>
</feature>
<evidence type="ECO:0000256" key="4">
    <source>
        <dbReference type="ARBA" id="ARBA00017435"/>
    </source>
</evidence>
<proteinExistence type="inferred from homology"/>
<dbReference type="Pfam" id="PF04389">
    <property type="entry name" value="Peptidase_M28"/>
    <property type="match status" value="1"/>
</dbReference>
<feature type="transmembrane region" description="Helical" evidence="9">
    <location>
        <begin position="525"/>
        <end position="543"/>
    </location>
</feature>
<dbReference type="SUPFAM" id="SSF53187">
    <property type="entry name" value="Zn-dependent exopeptidases"/>
    <property type="match status" value="1"/>
</dbReference>
<evidence type="ECO:0000256" key="1">
    <source>
        <dbReference type="ARBA" id="ARBA00003273"/>
    </source>
</evidence>
<evidence type="ECO:0000256" key="7">
    <source>
        <dbReference type="ARBA" id="ARBA00023180"/>
    </source>
</evidence>
<protein>
    <recommendedName>
        <fullName evidence="4">Vacuolar membrane protease</fullName>
    </recommendedName>
    <alternativeName>
        <fullName evidence="8">FXNA-related family protease 1</fullName>
    </alternativeName>
</protein>
<feature type="transmembrane region" description="Helical" evidence="9">
    <location>
        <begin position="343"/>
        <end position="363"/>
    </location>
</feature>
<evidence type="ECO:0000256" key="8">
    <source>
        <dbReference type="ARBA" id="ARBA00031512"/>
    </source>
</evidence>
<reference evidence="11 12" key="1">
    <citation type="submission" date="2023-03" db="EMBL/GenBank/DDBJ databases">
        <title>Bacillus Genome Sequencing.</title>
        <authorList>
            <person name="Dunlap C."/>
        </authorList>
    </citation>
    <scope>NUCLEOTIDE SEQUENCE [LARGE SCALE GENOMIC DNA]</scope>
    <source>
        <strain evidence="11 12">NRS-1717</strain>
    </source>
</reference>
<accession>A0ABU6P5D2</accession>
<comment type="similarity">
    <text evidence="3">Belongs to the peptidase M28 family.</text>
</comment>
<comment type="caution">
    <text evidence="11">The sequence shown here is derived from an EMBL/GenBank/DDBJ whole genome shotgun (WGS) entry which is preliminary data.</text>
</comment>
<feature type="transmembrane region" description="Helical" evidence="9">
    <location>
        <begin position="498"/>
        <end position="519"/>
    </location>
</feature>
<keyword evidence="9" id="KW-0472">Membrane</keyword>
<sequence length="777" mass="86554">MEIIPSATTKRQSQENWKKHGLIFICVTYIIFAAVFLSFLQLRSPKVIPTADRSAEFSAERAFTHLEKFAVAPHPLGSKEHDKVRDYLMESLQELGLNPEIQKADSFYQSSSRISGGAVENITAKIKGKNSTKAIMLVAHYDSVPGSPGAADDGAGVSAILETVRALKETKPLQNDVIILLTDGEENGMLGAKAFVNEHPWAKDIGLVLNFEARGNEGPSLMFETSDNNSWIVKEFIEAAPTPVIHSFIYSLYKLMPNDTDLTVFKEAGLNGLNFAFGEGLSHYHTTSDNLQELSKESLQHHGEYMLSLVRHFGQLDLAQTKEGNEVFFNIFGSTVISYPEDLVTPIMIMIVILFILTIAHGYKREKLSLPGTLGGFLITIFGMIGSFAIGFGLWSLLTSISPEKRWILETDTVFGTVYLLSFSLIIFAFSAFLYKLAAKKIMTGSLAAGSLLTWLVFVIAASLHLKAGSYIFAWPLFFGLIGINIFIYMKEAVSYKYIILACFALPGFLIASPVIYLIQKLMSMEIAGILAVLVFLLGILLTPIFSTLKIKADWFIPSILLCAGLAILVTNSVNANKVPTAEHRAVSDIIYLQDADKNEAYWIARYGLDDYTSNYINKDIKEGNISSIFPPFSWEGHYGQAELYGLKAPDVTVFSDMAVLSKIDGNKRELIYELKTNRSAEEILMKSLLPITVSELFINHKKVELNNQYAKPQPLLLTYIPGETGRVNIKITVDYKDKVEWIVADRSYNIPEIKEERSEKYSSYGDSSFVMKTIRD</sequence>
<feature type="transmembrane region" description="Helical" evidence="9">
    <location>
        <begin position="375"/>
        <end position="398"/>
    </location>
</feature>
<evidence type="ECO:0000256" key="2">
    <source>
        <dbReference type="ARBA" id="ARBA00004128"/>
    </source>
</evidence>
<dbReference type="EMBL" id="JARTFS010000041">
    <property type="protein sequence ID" value="MED4404275.1"/>
    <property type="molecule type" value="Genomic_DNA"/>
</dbReference>
<evidence type="ECO:0000256" key="9">
    <source>
        <dbReference type="SAM" id="Phobius"/>
    </source>
</evidence>
<feature type="transmembrane region" description="Helical" evidence="9">
    <location>
        <begin position="555"/>
        <end position="574"/>
    </location>
</feature>
<dbReference type="InterPro" id="IPR007484">
    <property type="entry name" value="Peptidase_M28"/>
</dbReference>
<evidence type="ECO:0000256" key="5">
    <source>
        <dbReference type="ARBA" id="ARBA00022554"/>
    </source>
</evidence>
<dbReference type="Gene3D" id="3.40.630.10">
    <property type="entry name" value="Zn peptidases"/>
    <property type="match status" value="1"/>
</dbReference>
<dbReference type="Proteomes" id="UP001342826">
    <property type="component" value="Unassembled WGS sequence"/>
</dbReference>
<keyword evidence="5" id="KW-0926">Vacuole</keyword>
<dbReference type="InterPro" id="IPR045175">
    <property type="entry name" value="M28_fam"/>
</dbReference>
<name>A0ABU6P5D2_9BACI</name>
<evidence type="ECO:0000259" key="10">
    <source>
        <dbReference type="Pfam" id="PF04389"/>
    </source>
</evidence>
<feature type="transmembrane region" description="Helical" evidence="9">
    <location>
        <begin position="472"/>
        <end position="491"/>
    </location>
</feature>
<keyword evidence="12" id="KW-1185">Reference proteome</keyword>
<comment type="function">
    <text evidence="1">May be involved in vacuolar sorting and osmoregulation.</text>
</comment>
<dbReference type="PANTHER" id="PTHR12147:SF58">
    <property type="entry name" value="VACUOLAR MEMBRANE PROTEASE"/>
    <property type="match status" value="1"/>
</dbReference>
<feature type="transmembrane region" description="Helical" evidence="9">
    <location>
        <begin position="447"/>
        <end position="466"/>
    </location>
</feature>
<gene>
    <name evidence="11" type="ORF">P9271_23845</name>
</gene>